<dbReference type="Proteomes" id="UP000186594">
    <property type="component" value="Unassembled WGS sequence"/>
</dbReference>
<dbReference type="OrthoDB" id="5340195at2759"/>
<name>A0A1U7LW20_NEOID</name>
<keyword evidence="1" id="KW-1133">Transmembrane helix</keyword>
<evidence type="ECO:0000313" key="2">
    <source>
        <dbReference type="EMBL" id="OLL26818.1"/>
    </source>
</evidence>
<keyword evidence="3" id="KW-1185">Reference proteome</keyword>
<feature type="transmembrane region" description="Helical" evidence="1">
    <location>
        <begin position="107"/>
        <end position="130"/>
    </location>
</feature>
<accession>A0A1U7LW20</accession>
<evidence type="ECO:0000256" key="1">
    <source>
        <dbReference type="SAM" id="Phobius"/>
    </source>
</evidence>
<gene>
    <name evidence="2" type="ORF">NEOLI_001001</name>
</gene>
<dbReference type="PANTHER" id="PTHR35041:SF6">
    <property type="entry name" value="FORMYLMETHIONINE DEFORMYLASE-LIKE PROTEIN-RELATED"/>
    <property type="match status" value="1"/>
</dbReference>
<feature type="transmembrane region" description="Helical" evidence="1">
    <location>
        <begin position="142"/>
        <end position="162"/>
    </location>
</feature>
<organism evidence="2 3">
    <name type="scientific">Neolecta irregularis (strain DAH-3)</name>
    <dbReference type="NCBI Taxonomy" id="1198029"/>
    <lineage>
        <taxon>Eukaryota</taxon>
        <taxon>Fungi</taxon>
        <taxon>Dikarya</taxon>
        <taxon>Ascomycota</taxon>
        <taxon>Taphrinomycotina</taxon>
        <taxon>Neolectales</taxon>
        <taxon>Neolectaceae</taxon>
        <taxon>Neolecta</taxon>
    </lineage>
</organism>
<keyword evidence="1" id="KW-0812">Transmembrane</keyword>
<proteinExistence type="predicted"/>
<sequence length="590" mass="65329">MASASKRVATKDLGSTVAEQSVAFEQNTFIRSLESLIVEESSDEEGRPPALWEVGWHKMWMMTGFILGAILFVLGYHFFCTFVNGTVVGRSSVHFSNHSITISQSAINYVVTQAAYIVRSLLMASIICSYEQRIWHEVRMRAYSIDTISMAFGMIHSPIAVFNRDILGRLTIPFLITLITWLLPLSSIFAPGCLSVQNVVQNNINDVPVPSLDWGQDLGLFFTVQPQGQGGQNDLTIGTWNGISDRLLRTVYTVAFGGEIKTWSSPCGSNCSYALPLEGVSSKCWTENVARPAILQHHTYLGRTNVIDQRVNPSTTFEAWFSSSPDSPEMKYTTCHFFEGVYMLNVSYQLNFPSVNVMSFTARRLFNYNPNSLNSTKIKSLNQNDWKSVNQATLLSTIDYVLSGSLNTFSESESQTLGNAKRDSKSSETHDTMIAQTALLDSDVDFANGLEQLLQNITISLISWNTESKVVPVTIESVAPTYSYTSWRLILPFTIAVSAAIACAAIGMRALLSNGVPSEISFRQIVATTRNSSIDKVAIGACLGGRLLPSGFRRTRIKYGAMREPGSGRRHAGFGLVREVEPLDPIKHYW</sequence>
<reference evidence="2 3" key="1">
    <citation type="submission" date="2016-04" db="EMBL/GenBank/DDBJ databases">
        <title>Evolutionary innovation and constraint leading to complex multicellularity in the Ascomycota.</title>
        <authorList>
            <person name="Cisse O."/>
            <person name="Nguyen A."/>
            <person name="Hewitt D.A."/>
            <person name="Jedd G."/>
            <person name="Stajich J.E."/>
        </authorList>
    </citation>
    <scope>NUCLEOTIDE SEQUENCE [LARGE SCALE GENOMIC DNA]</scope>
    <source>
        <strain evidence="2 3">DAH-3</strain>
    </source>
</reference>
<dbReference type="STRING" id="1198029.A0A1U7LW20"/>
<dbReference type="EMBL" id="LXFE01000144">
    <property type="protein sequence ID" value="OLL26818.1"/>
    <property type="molecule type" value="Genomic_DNA"/>
</dbReference>
<feature type="transmembrane region" description="Helical" evidence="1">
    <location>
        <begin position="65"/>
        <end position="87"/>
    </location>
</feature>
<keyword evidence="1" id="KW-0472">Membrane</keyword>
<protein>
    <submittedName>
        <fullName evidence="2">Uncharacterized protein</fullName>
    </submittedName>
</protein>
<feature type="transmembrane region" description="Helical" evidence="1">
    <location>
        <begin position="174"/>
        <end position="194"/>
    </location>
</feature>
<evidence type="ECO:0000313" key="3">
    <source>
        <dbReference type="Proteomes" id="UP000186594"/>
    </source>
</evidence>
<dbReference type="AlphaFoldDB" id="A0A1U7LW20"/>
<dbReference type="OMA" id="CPELWNS"/>
<comment type="caution">
    <text evidence="2">The sequence shown here is derived from an EMBL/GenBank/DDBJ whole genome shotgun (WGS) entry which is preliminary data.</text>
</comment>
<feature type="transmembrane region" description="Helical" evidence="1">
    <location>
        <begin position="489"/>
        <end position="512"/>
    </location>
</feature>
<dbReference type="PANTHER" id="PTHR35041">
    <property type="entry name" value="MEDIATOR OF RNA POLYMERASE II TRANSCRIPTION SUBUNIT 1"/>
    <property type="match status" value="1"/>
</dbReference>